<dbReference type="PANTHER" id="PTHR32024">
    <property type="entry name" value="TRK SYSTEM POTASSIUM UPTAKE PROTEIN TRKG-RELATED"/>
    <property type="match status" value="1"/>
</dbReference>
<protein>
    <submittedName>
        <fullName evidence="14">Trk system potassium uptake protein TrkH</fullName>
    </submittedName>
</protein>
<keyword evidence="3" id="KW-0813">Transport</keyword>
<feature type="transmembrane region" description="Helical" evidence="13">
    <location>
        <begin position="489"/>
        <end position="511"/>
    </location>
</feature>
<dbReference type="InterPro" id="IPR003445">
    <property type="entry name" value="Cat_transpt"/>
</dbReference>
<feature type="transmembrane region" description="Helical" evidence="13">
    <location>
        <begin position="76"/>
        <end position="100"/>
    </location>
</feature>
<evidence type="ECO:0000256" key="12">
    <source>
        <dbReference type="PIRSR" id="PIRSR006247-1"/>
    </source>
</evidence>
<comment type="similarity">
    <text evidence="2">Belongs to the TrkH potassium transport family.</text>
</comment>
<dbReference type="EMBL" id="JACHGY010000001">
    <property type="protein sequence ID" value="MBB6430689.1"/>
    <property type="molecule type" value="Genomic_DNA"/>
</dbReference>
<keyword evidence="11 13" id="KW-0472">Membrane</keyword>
<sequence>MNYRNVFRQLGLLMLVLSAGMCVIVAIEWFLWSRRGMGELLGVQAMGVSALLGAVVGGGIWMTGRGVKAELMNRREALLLVATSWFIGAMVAALPFWVWATIRSNDNAADAHVFESFVACYFEAMSGLTTTGATVVSDIPGLPKSLLLWRSMTHWLGGLGIVVLFVAVLPMIGVGGKRLFNVEAPGPQQQGVRPRIKETARILWLIYMAITAAAVASYKLAGLSWFESVCHSFSVVSTGGLSTRDASMGAYNSVACDIISMVFMLLAGVNFGLMFLLVRGRWKAVYKDEELRVYLTLKMLVIVLVAANIMGTDIITTAGETVHASAMQALRFAGFQTIALHTGTGFTTADYDLWPFLSRSLLIGLMFIGGCAGSTAGGIKVIRFWIAIKVILASLERAFRPQVVRPLRVSGGIVDDEMKLGALTYCLLILLLVSVGALLIGIFETHTGGFEIDFLTAATASLSTLGNIGPGFNGIGATQNYGWFSTPSLALMSLLMMLGRLEVYAVAVLLLPRFWRGN</sequence>
<evidence type="ECO:0000313" key="14">
    <source>
        <dbReference type="EMBL" id="MBB6430689.1"/>
    </source>
</evidence>
<evidence type="ECO:0000256" key="3">
    <source>
        <dbReference type="ARBA" id="ARBA00022448"/>
    </source>
</evidence>
<evidence type="ECO:0000256" key="10">
    <source>
        <dbReference type="ARBA" id="ARBA00023065"/>
    </source>
</evidence>
<dbReference type="GO" id="GO:0046872">
    <property type="term" value="F:metal ion binding"/>
    <property type="evidence" value="ECO:0007669"/>
    <property type="project" value="UniProtKB-KW"/>
</dbReference>
<evidence type="ECO:0000256" key="6">
    <source>
        <dbReference type="ARBA" id="ARBA00022538"/>
    </source>
</evidence>
<proteinExistence type="inferred from homology"/>
<dbReference type="PANTHER" id="PTHR32024:SF2">
    <property type="entry name" value="TRK SYSTEM POTASSIUM UPTAKE PROTEIN TRKG-RELATED"/>
    <property type="match status" value="1"/>
</dbReference>
<dbReference type="Proteomes" id="UP000541810">
    <property type="component" value="Unassembled WGS sequence"/>
</dbReference>
<feature type="binding site" evidence="12">
    <location>
        <position position="239"/>
    </location>
    <ligand>
        <name>K(+)</name>
        <dbReference type="ChEBI" id="CHEBI:29103"/>
    </ligand>
</feature>
<evidence type="ECO:0000256" key="7">
    <source>
        <dbReference type="ARBA" id="ARBA00022692"/>
    </source>
</evidence>
<dbReference type="InterPro" id="IPR004772">
    <property type="entry name" value="TrkH"/>
</dbReference>
<reference evidence="14 15" key="1">
    <citation type="submission" date="2020-08" db="EMBL/GenBank/DDBJ databases">
        <title>Genomic Encyclopedia of Type Strains, Phase IV (KMG-IV): sequencing the most valuable type-strain genomes for metagenomic binning, comparative biology and taxonomic classification.</title>
        <authorList>
            <person name="Goeker M."/>
        </authorList>
    </citation>
    <scope>NUCLEOTIDE SEQUENCE [LARGE SCALE GENOMIC DNA]</scope>
    <source>
        <strain evidence="14 15">DSM 103725</strain>
    </source>
</reference>
<feature type="transmembrane region" description="Helical" evidence="13">
    <location>
        <begin position="420"/>
        <end position="443"/>
    </location>
</feature>
<feature type="transmembrane region" description="Helical" evidence="13">
    <location>
        <begin position="291"/>
        <end position="310"/>
    </location>
</feature>
<dbReference type="Pfam" id="PF02386">
    <property type="entry name" value="TrkH"/>
    <property type="match status" value="1"/>
</dbReference>
<feature type="transmembrane region" description="Helical" evidence="13">
    <location>
        <begin position="12"/>
        <end position="32"/>
    </location>
</feature>
<dbReference type="PIRSF" id="PIRSF006247">
    <property type="entry name" value="TrkH"/>
    <property type="match status" value="1"/>
</dbReference>
<keyword evidence="6" id="KW-0633">Potassium transport</keyword>
<evidence type="ECO:0000256" key="5">
    <source>
        <dbReference type="ARBA" id="ARBA00022519"/>
    </source>
</evidence>
<evidence type="ECO:0000256" key="1">
    <source>
        <dbReference type="ARBA" id="ARBA00004429"/>
    </source>
</evidence>
<keyword evidence="9 13" id="KW-1133">Transmembrane helix</keyword>
<evidence type="ECO:0000256" key="2">
    <source>
        <dbReference type="ARBA" id="ARBA00009137"/>
    </source>
</evidence>
<feature type="binding site" evidence="12">
    <location>
        <position position="130"/>
    </location>
    <ligand>
        <name>K(+)</name>
        <dbReference type="ChEBI" id="CHEBI:29103"/>
    </ligand>
</feature>
<feature type="transmembrane region" description="Helical" evidence="13">
    <location>
        <begin position="44"/>
        <end position="64"/>
    </location>
</feature>
<evidence type="ECO:0000256" key="8">
    <source>
        <dbReference type="ARBA" id="ARBA00022958"/>
    </source>
</evidence>
<keyword evidence="15" id="KW-1185">Reference proteome</keyword>
<dbReference type="GO" id="GO:0015379">
    <property type="term" value="F:potassium:chloride symporter activity"/>
    <property type="evidence" value="ECO:0007669"/>
    <property type="project" value="InterPro"/>
</dbReference>
<keyword evidence="4" id="KW-1003">Cell membrane</keyword>
<organism evidence="14 15">
    <name type="scientific">Algisphaera agarilytica</name>
    <dbReference type="NCBI Taxonomy" id="1385975"/>
    <lineage>
        <taxon>Bacteria</taxon>
        <taxon>Pseudomonadati</taxon>
        <taxon>Planctomycetota</taxon>
        <taxon>Phycisphaerae</taxon>
        <taxon>Phycisphaerales</taxon>
        <taxon>Phycisphaeraceae</taxon>
        <taxon>Algisphaera</taxon>
    </lineage>
</organism>
<keyword evidence="10" id="KW-0406">Ion transport</keyword>
<comment type="caution">
    <text evidence="14">The sequence shown here is derived from an EMBL/GenBank/DDBJ whole genome shotgun (WGS) entry which is preliminary data.</text>
</comment>
<evidence type="ECO:0000256" key="9">
    <source>
        <dbReference type="ARBA" id="ARBA00022989"/>
    </source>
</evidence>
<dbReference type="GO" id="GO:0005886">
    <property type="term" value="C:plasma membrane"/>
    <property type="evidence" value="ECO:0007669"/>
    <property type="project" value="UniProtKB-SubCell"/>
</dbReference>
<keyword evidence="7 13" id="KW-0812">Transmembrane</keyword>
<feature type="transmembrane region" description="Helical" evidence="13">
    <location>
        <begin position="202"/>
        <end position="221"/>
    </location>
</feature>
<accession>A0A7X0HAB1</accession>
<dbReference type="AlphaFoldDB" id="A0A7X0HAB1"/>
<feature type="transmembrane region" description="Helical" evidence="13">
    <location>
        <begin position="152"/>
        <end position="172"/>
    </location>
</feature>
<feature type="transmembrane region" description="Helical" evidence="13">
    <location>
        <begin position="258"/>
        <end position="279"/>
    </location>
</feature>
<keyword evidence="5" id="KW-0997">Cell inner membrane</keyword>
<dbReference type="RefSeq" id="WP_184678188.1">
    <property type="nucleotide sequence ID" value="NZ_JACHGY010000001.1"/>
</dbReference>
<evidence type="ECO:0000313" key="15">
    <source>
        <dbReference type="Proteomes" id="UP000541810"/>
    </source>
</evidence>
<evidence type="ECO:0000256" key="13">
    <source>
        <dbReference type="SAM" id="Phobius"/>
    </source>
</evidence>
<gene>
    <name evidence="14" type="ORF">HNQ40_002495</name>
</gene>
<name>A0A7X0HAB1_9BACT</name>
<evidence type="ECO:0000256" key="11">
    <source>
        <dbReference type="ARBA" id="ARBA00023136"/>
    </source>
</evidence>
<feature type="binding site" evidence="12">
    <location>
        <position position="467"/>
    </location>
    <ligand>
        <name>K(+)</name>
        <dbReference type="ChEBI" id="CHEBI:29103"/>
    </ligand>
</feature>
<comment type="subcellular location">
    <subcellularLocation>
        <location evidence="1">Cell inner membrane</location>
        <topology evidence="1">Multi-pass membrane protein</topology>
    </subcellularLocation>
</comment>
<feature type="binding site" evidence="12">
    <location>
        <position position="344"/>
    </location>
    <ligand>
        <name>K(+)</name>
        <dbReference type="ChEBI" id="CHEBI:29103"/>
    </ligand>
</feature>
<evidence type="ECO:0000256" key="4">
    <source>
        <dbReference type="ARBA" id="ARBA00022475"/>
    </source>
</evidence>
<keyword evidence="8 12" id="KW-0630">Potassium</keyword>
<feature type="transmembrane region" description="Helical" evidence="13">
    <location>
        <begin position="356"/>
        <end position="376"/>
    </location>
</feature>
<keyword evidence="12" id="KW-0479">Metal-binding</keyword>
<feature type="binding site" evidence="12">
    <location>
        <position position="131"/>
    </location>
    <ligand>
        <name>K(+)</name>
        <dbReference type="ChEBI" id="CHEBI:29103"/>
    </ligand>
</feature>